<sequence>MAKVSLFLMNTKIHLQTSSILHIPIQNYEQDFTFIVNGKEYPTSRIVADLLSPKISRLHIIDPTIKEYWINPKTLGDFNNILALVDFQDKDITEKDLPFFSEIFRLLEIESKDIRINLTKNDDKSLTALDKLIRDLSFGIIYEEEIEKDIAKVSEELYQLKDDEEEKAKLKNLDISIIERIFGHPNLQIDSEDQLVDIINELYRQDREYCELYSFVDFKNVTTSKMREFLTEIQQDDVTHQTWISLSERLCEEVKDGENQKRYKTKKPKFYKEILFNKQEFDGLVNCLRKEGNIQDEVSITLSSIQYGDPQNLFIYENKNTYCYTNNVQDSWICFEFKKHEIMPTNYTIRTQSGGPNFLHLKSWNLEGSNDNNNWTILDEEKDCSYLNGSYFTHTFGTRNEEHQSFKYLRIHQTDKSWYNDYRLLMNCIEFYGQLI</sequence>
<evidence type="ECO:0008006" key="3">
    <source>
        <dbReference type="Google" id="ProtNLM"/>
    </source>
</evidence>
<dbReference type="PANTHER" id="PTHR47457">
    <property type="entry name" value="OS05G0345500 PROTEIN"/>
    <property type="match status" value="1"/>
</dbReference>
<dbReference type="InterPro" id="IPR008979">
    <property type="entry name" value="Galactose-bd-like_sf"/>
</dbReference>
<keyword evidence="2" id="KW-1185">Reference proteome</keyword>
<gene>
    <name evidence="1" type="ORF">M9Y10_003258</name>
</gene>
<dbReference type="PANTHER" id="PTHR47457:SF1">
    <property type="entry name" value="BTB DOMAIN-CONTAINING PROTEIN-RELATED"/>
    <property type="match status" value="1"/>
</dbReference>
<dbReference type="Proteomes" id="UP001470230">
    <property type="component" value="Unassembled WGS sequence"/>
</dbReference>
<evidence type="ECO:0000313" key="2">
    <source>
        <dbReference type="Proteomes" id="UP001470230"/>
    </source>
</evidence>
<reference evidence="1 2" key="1">
    <citation type="submission" date="2024-04" db="EMBL/GenBank/DDBJ databases">
        <title>Tritrichomonas musculus Genome.</title>
        <authorList>
            <person name="Alves-Ferreira E."/>
            <person name="Grigg M."/>
            <person name="Lorenzi H."/>
            <person name="Galac M."/>
        </authorList>
    </citation>
    <scope>NUCLEOTIDE SEQUENCE [LARGE SCALE GENOMIC DNA]</scope>
    <source>
        <strain evidence="1 2">EAF2021</strain>
    </source>
</reference>
<organism evidence="1 2">
    <name type="scientific">Tritrichomonas musculus</name>
    <dbReference type="NCBI Taxonomy" id="1915356"/>
    <lineage>
        <taxon>Eukaryota</taxon>
        <taxon>Metamonada</taxon>
        <taxon>Parabasalia</taxon>
        <taxon>Tritrichomonadida</taxon>
        <taxon>Tritrichomonadidae</taxon>
        <taxon>Tritrichomonas</taxon>
    </lineage>
</organism>
<comment type="caution">
    <text evidence="1">The sequence shown here is derived from an EMBL/GenBank/DDBJ whole genome shotgun (WGS) entry which is preliminary data.</text>
</comment>
<protein>
    <recommendedName>
        <fullName evidence="3">F5/8 type C domain-containing protein</fullName>
    </recommendedName>
</protein>
<proteinExistence type="predicted"/>
<dbReference type="SUPFAM" id="SSF49785">
    <property type="entry name" value="Galactose-binding domain-like"/>
    <property type="match status" value="1"/>
</dbReference>
<evidence type="ECO:0000313" key="1">
    <source>
        <dbReference type="EMBL" id="KAK8880578.1"/>
    </source>
</evidence>
<name>A0ABR2JQ52_9EUKA</name>
<accession>A0ABR2JQ52</accession>
<dbReference type="Gene3D" id="2.60.120.260">
    <property type="entry name" value="Galactose-binding domain-like"/>
    <property type="match status" value="1"/>
</dbReference>
<dbReference type="EMBL" id="JAPFFF010000010">
    <property type="protein sequence ID" value="KAK8880578.1"/>
    <property type="molecule type" value="Genomic_DNA"/>
</dbReference>